<evidence type="ECO:0000313" key="3">
    <source>
        <dbReference type="Proteomes" id="UP000521943"/>
    </source>
</evidence>
<comment type="caution">
    <text evidence="2">The sequence shown here is derived from an EMBL/GenBank/DDBJ whole genome shotgun (WGS) entry which is preliminary data.</text>
</comment>
<feature type="region of interest" description="Disordered" evidence="1">
    <location>
        <begin position="248"/>
        <end position="268"/>
    </location>
</feature>
<keyword evidence="3" id="KW-1185">Reference proteome</keyword>
<dbReference type="AlphaFoldDB" id="A0A8H6I8X1"/>
<sequence length="407" mass="47134">MESSVNVGQMGPRLGAYLNDEVYCWGLVSFLVDGHVFNVPGNPFSMGSEYFATKYLQSNEPGPVALEGVTPSQFRTFLKLVFPIHSTSTTIVLSKPEWLVILTLSTLWHFLDLRKLAIDHLDPQMGDPIELIAVGRAEYVPRWVVTGYEALVFKPGPITEDESDGIGDRTAVRLYIIRHTLRNGEGMLGMDTNVNGLIRERFEEEMDALEIGDNERKSPATILQEKVEAEEASRLRVEAVRLKMLQEEEENARRMKEEEERLRRLKEEEDREEEIAKLKAVEEEEKERARLEEKTERLRRAREEEEKERARLEEERKVAEEKRSGLEEEKQAAEKEERKAKLDEKQKEDQRLQWELAERTRRRNAKKKKEEEDVARAKRAHQQSRPVLRPVSMAAWVVGSLLSGRQS</sequence>
<dbReference type="Proteomes" id="UP000521943">
    <property type="component" value="Unassembled WGS sequence"/>
</dbReference>
<accession>A0A8H6I8X1</accession>
<proteinExistence type="predicted"/>
<protein>
    <submittedName>
        <fullName evidence="2">Uncharacterized protein</fullName>
    </submittedName>
</protein>
<dbReference type="OrthoDB" id="2873785at2759"/>
<dbReference type="EMBL" id="JACGCI010000010">
    <property type="protein sequence ID" value="KAF6761095.1"/>
    <property type="molecule type" value="Genomic_DNA"/>
</dbReference>
<gene>
    <name evidence="2" type="ORF">DFP72DRAFT_1165588</name>
</gene>
<organism evidence="2 3">
    <name type="scientific">Ephemerocybe angulata</name>
    <dbReference type="NCBI Taxonomy" id="980116"/>
    <lineage>
        <taxon>Eukaryota</taxon>
        <taxon>Fungi</taxon>
        <taxon>Dikarya</taxon>
        <taxon>Basidiomycota</taxon>
        <taxon>Agaricomycotina</taxon>
        <taxon>Agaricomycetes</taxon>
        <taxon>Agaricomycetidae</taxon>
        <taxon>Agaricales</taxon>
        <taxon>Agaricineae</taxon>
        <taxon>Psathyrellaceae</taxon>
        <taxon>Ephemerocybe</taxon>
    </lineage>
</organism>
<evidence type="ECO:0000256" key="1">
    <source>
        <dbReference type="SAM" id="MobiDB-lite"/>
    </source>
</evidence>
<evidence type="ECO:0000313" key="2">
    <source>
        <dbReference type="EMBL" id="KAF6761095.1"/>
    </source>
</evidence>
<name>A0A8H6I8X1_9AGAR</name>
<reference evidence="2 3" key="1">
    <citation type="submission" date="2020-07" db="EMBL/GenBank/DDBJ databases">
        <title>Comparative genomics of pyrophilous fungi reveals a link between fire events and developmental genes.</title>
        <authorList>
            <consortium name="DOE Joint Genome Institute"/>
            <person name="Steindorff A.S."/>
            <person name="Carver A."/>
            <person name="Calhoun S."/>
            <person name="Stillman K."/>
            <person name="Liu H."/>
            <person name="Lipzen A."/>
            <person name="Pangilinan J."/>
            <person name="Labutti K."/>
            <person name="Bruns T.D."/>
            <person name="Grigoriev I.V."/>
        </authorList>
    </citation>
    <scope>NUCLEOTIDE SEQUENCE [LARGE SCALE GENOMIC DNA]</scope>
    <source>
        <strain evidence="2 3">CBS 144469</strain>
    </source>
</reference>
<feature type="region of interest" description="Disordered" evidence="1">
    <location>
        <begin position="282"/>
        <end position="386"/>
    </location>
</feature>
<feature type="compositionally biased region" description="Basic and acidic residues" evidence="1">
    <location>
        <begin position="282"/>
        <end position="359"/>
    </location>
</feature>